<dbReference type="AlphaFoldDB" id="A0A553PNR0"/>
<evidence type="ECO:0000313" key="4">
    <source>
        <dbReference type="EMBL" id="TRY79318.1"/>
    </source>
</evidence>
<sequence>MEWVVLWVMGLLLSNAQEGWGREGSVGFSSSMRWGQDRSILRFCNCPFDCLSNDGQIYHNISLSIEELLTMPRNQSTNAALRDKCMKKFDHALRQLGDHRVPALNTTPTRPLTPLVTPVAHPTPRSPPQIHPNLHMAQVLTTLIEVLIYMAIGLTLVFMLALPFLRTKQIPSPSEHVFEPRSSRFLTAESLPIHEHSSARSSSSSSFSSASSSSSAAPVPTSSSSSFPTWRTRVGAHHVHCGGTLVGSSSTASQVIIHLPSIFEDPTSSATGPQSASSTSSLSTYDSPEISTLKVSKFQDQDVPATNRSGTCSNASTISTFVPKEEETRTKNGSMSEYYLNTMHAHDRREQSALERNERILSLFDFKDLV</sequence>
<feature type="region of interest" description="Disordered" evidence="1">
    <location>
        <begin position="264"/>
        <end position="285"/>
    </location>
</feature>
<evidence type="ECO:0000256" key="2">
    <source>
        <dbReference type="SAM" id="Phobius"/>
    </source>
</evidence>
<protein>
    <submittedName>
        <fullName evidence="4">Uncharacterized protein</fullName>
    </submittedName>
</protein>
<feature type="chain" id="PRO_5021966936" evidence="3">
    <location>
        <begin position="22"/>
        <end position="370"/>
    </location>
</feature>
<gene>
    <name evidence="4" type="ORF">TCAL_02005</name>
</gene>
<feature type="compositionally biased region" description="Low complexity" evidence="1">
    <location>
        <begin position="199"/>
        <end position="226"/>
    </location>
</feature>
<dbReference type="EMBL" id="VCGU01000002">
    <property type="protein sequence ID" value="TRY79318.1"/>
    <property type="molecule type" value="Genomic_DNA"/>
</dbReference>
<keyword evidence="2" id="KW-0812">Transmembrane</keyword>
<keyword evidence="5" id="KW-1185">Reference proteome</keyword>
<keyword evidence="2" id="KW-0472">Membrane</keyword>
<feature type="region of interest" description="Disordered" evidence="1">
    <location>
        <begin position="196"/>
        <end position="227"/>
    </location>
</feature>
<evidence type="ECO:0000256" key="3">
    <source>
        <dbReference type="SAM" id="SignalP"/>
    </source>
</evidence>
<accession>A0A553PNR0</accession>
<comment type="caution">
    <text evidence="4">The sequence shown here is derived from an EMBL/GenBank/DDBJ whole genome shotgun (WGS) entry which is preliminary data.</text>
</comment>
<feature type="compositionally biased region" description="Low complexity" evidence="1">
    <location>
        <begin position="267"/>
        <end position="285"/>
    </location>
</feature>
<feature type="transmembrane region" description="Helical" evidence="2">
    <location>
        <begin position="146"/>
        <end position="165"/>
    </location>
</feature>
<feature type="signal peptide" evidence="3">
    <location>
        <begin position="1"/>
        <end position="21"/>
    </location>
</feature>
<reference evidence="4 5" key="1">
    <citation type="journal article" date="2018" name="Nat. Ecol. Evol.">
        <title>Genomic signatures of mitonuclear coevolution across populations of Tigriopus californicus.</title>
        <authorList>
            <person name="Barreto F.S."/>
            <person name="Watson E.T."/>
            <person name="Lima T.G."/>
            <person name="Willett C.S."/>
            <person name="Edmands S."/>
            <person name="Li W."/>
            <person name="Burton R.S."/>
        </authorList>
    </citation>
    <scope>NUCLEOTIDE SEQUENCE [LARGE SCALE GENOMIC DNA]</scope>
    <source>
        <strain evidence="4 5">San Diego</strain>
    </source>
</reference>
<evidence type="ECO:0000256" key="1">
    <source>
        <dbReference type="SAM" id="MobiDB-lite"/>
    </source>
</evidence>
<organism evidence="4 5">
    <name type="scientific">Tigriopus californicus</name>
    <name type="common">Marine copepod</name>
    <dbReference type="NCBI Taxonomy" id="6832"/>
    <lineage>
        <taxon>Eukaryota</taxon>
        <taxon>Metazoa</taxon>
        <taxon>Ecdysozoa</taxon>
        <taxon>Arthropoda</taxon>
        <taxon>Crustacea</taxon>
        <taxon>Multicrustacea</taxon>
        <taxon>Hexanauplia</taxon>
        <taxon>Copepoda</taxon>
        <taxon>Harpacticoida</taxon>
        <taxon>Harpacticidae</taxon>
        <taxon>Tigriopus</taxon>
    </lineage>
</organism>
<evidence type="ECO:0000313" key="5">
    <source>
        <dbReference type="Proteomes" id="UP000318571"/>
    </source>
</evidence>
<keyword evidence="3" id="KW-0732">Signal</keyword>
<dbReference type="Proteomes" id="UP000318571">
    <property type="component" value="Chromosome 6"/>
</dbReference>
<keyword evidence="2" id="KW-1133">Transmembrane helix</keyword>
<proteinExistence type="predicted"/>
<name>A0A553PNR0_TIGCA</name>